<comment type="similarity">
    <text evidence="2 5">Belongs to the CDP-alcohol phosphatidyltransferase class-I family.</text>
</comment>
<keyword evidence="4 6" id="KW-0472">Membrane</keyword>
<dbReference type="GO" id="GO:0016020">
    <property type="term" value="C:membrane"/>
    <property type="evidence" value="ECO:0007669"/>
    <property type="project" value="UniProtKB-SubCell"/>
</dbReference>
<gene>
    <name evidence="7" type="ORF">CHYS00102_LOCUS10850</name>
</gene>
<dbReference type="PIRSF" id="PIRSF015665">
    <property type="entry name" value="CHOPT"/>
    <property type="match status" value="1"/>
</dbReference>
<evidence type="ECO:0000313" key="7">
    <source>
        <dbReference type="EMBL" id="CAD8883654.1"/>
    </source>
</evidence>
<proteinExistence type="inferred from homology"/>
<evidence type="ECO:0000256" key="6">
    <source>
        <dbReference type="SAM" id="Phobius"/>
    </source>
</evidence>
<evidence type="ECO:0000256" key="3">
    <source>
        <dbReference type="ARBA" id="ARBA00022679"/>
    </source>
</evidence>
<dbReference type="GO" id="GO:0008654">
    <property type="term" value="P:phospholipid biosynthetic process"/>
    <property type="evidence" value="ECO:0007669"/>
    <property type="project" value="InterPro"/>
</dbReference>
<dbReference type="Gene3D" id="1.20.120.1760">
    <property type="match status" value="1"/>
</dbReference>
<dbReference type="PANTHER" id="PTHR10414:SF37">
    <property type="entry name" value="BB IN A BOXCAR, ISOFORM C"/>
    <property type="match status" value="1"/>
</dbReference>
<feature type="transmembrane region" description="Helical" evidence="6">
    <location>
        <begin position="108"/>
        <end position="126"/>
    </location>
</feature>
<dbReference type="InterPro" id="IPR000462">
    <property type="entry name" value="CDP-OH_P_trans"/>
</dbReference>
<dbReference type="GO" id="GO:0016780">
    <property type="term" value="F:phosphotransferase activity, for other substituted phosphate groups"/>
    <property type="evidence" value="ECO:0007669"/>
    <property type="project" value="InterPro"/>
</dbReference>
<dbReference type="AlphaFoldDB" id="A0A7S1BEY7"/>
<organism evidence="7">
    <name type="scientific">Corethron hystrix</name>
    <dbReference type="NCBI Taxonomy" id="216773"/>
    <lineage>
        <taxon>Eukaryota</taxon>
        <taxon>Sar</taxon>
        <taxon>Stramenopiles</taxon>
        <taxon>Ochrophyta</taxon>
        <taxon>Bacillariophyta</taxon>
        <taxon>Coscinodiscophyceae</taxon>
        <taxon>Corethrophycidae</taxon>
        <taxon>Corethrales</taxon>
        <taxon>Corethraceae</taxon>
        <taxon>Corethron</taxon>
    </lineage>
</organism>
<comment type="subcellular location">
    <subcellularLocation>
        <location evidence="1">Membrane</location>
    </subcellularLocation>
</comment>
<feature type="transmembrane region" description="Helical" evidence="6">
    <location>
        <begin position="308"/>
        <end position="330"/>
    </location>
</feature>
<accession>A0A7S1BEY7</accession>
<keyword evidence="6" id="KW-0812">Transmembrane</keyword>
<reference evidence="7" key="1">
    <citation type="submission" date="2021-01" db="EMBL/GenBank/DDBJ databases">
        <authorList>
            <person name="Corre E."/>
            <person name="Pelletier E."/>
            <person name="Niang G."/>
            <person name="Scheremetjew M."/>
            <person name="Finn R."/>
            <person name="Kale V."/>
            <person name="Holt S."/>
            <person name="Cochrane G."/>
            <person name="Meng A."/>
            <person name="Brown T."/>
            <person name="Cohen L."/>
        </authorList>
    </citation>
    <scope>NUCLEOTIDE SEQUENCE</scope>
    <source>
        <strain evidence="7">308</strain>
    </source>
</reference>
<dbReference type="InterPro" id="IPR048254">
    <property type="entry name" value="CDP_ALCOHOL_P_TRANSF_CS"/>
</dbReference>
<keyword evidence="6" id="KW-1133">Transmembrane helix</keyword>
<evidence type="ECO:0000256" key="5">
    <source>
        <dbReference type="RuleBase" id="RU003750"/>
    </source>
</evidence>
<dbReference type="Pfam" id="PF01066">
    <property type="entry name" value="CDP-OH_P_transf"/>
    <property type="match status" value="1"/>
</dbReference>
<evidence type="ECO:0000256" key="4">
    <source>
        <dbReference type="ARBA" id="ARBA00023136"/>
    </source>
</evidence>
<dbReference type="PANTHER" id="PTHR10414">
    <property type="entry name" value="ETHANOLAMINEPHOSPHOTRANSFERASE"/>
    <property type="match status" value="1"/>
</dbReference>
<name>A0A7S1BEY7_9STRA</name>
<dbReference type="PROSITE" id="PS00379">
    <property type="entry name" value="CDP_ALCOHOL_P_TRANSF"/>
    <property type="match status" value="1"/>
</dbReference>
<evidence type="ECO:0008006" key="8">
    <source>
        <dbReference type="Google" id="ProtNLM"/>
    </source>
</evidence>
<dbReference type="InterPro" id="IPR014472">
    <property type="entry name" value="CHOPT"/>
</dbReference>
<sequence>MANITDEIVWFAEDPVLPKDRSFLSKLSNFFFPQAVISPAGLERIAGHRYVSGAYTYLDGLLNPFWTGLTGYLPLWLAPNAVTTLGGCHCLASFVTLWRYRSLEGEDFPSWVLLFCGYCTFAYYTLDCMDGKQARRTGSSSPLGQLFDHGFDCLCLLSHVSNCLSLACLGGTRWFLACQCATHLVFFAAQWVEYHTGALPTEAGGIGVTEWNYGVAALAIANAFVDRPALWRRSLGGPAAGWRVNEGFVAGYFAMCAFCFFAGCGMVKKKISAKKYTAALAKTLSPAVLAAAPFLLPDRLFAGGYCRHISLATGLLFTTITIKLIVFGMAKMTYAAVQLEIVPFCAFCVAARVFGDSFEEVFGTTVERGLAGITLWNGFRLLGFVRAVVEQICRRLDIYCFTIKKKQN</sequence>
<dbReference type="InterPro" id="IPR043130">
    <property type="entry name" value="CDP-OH_PTrfase_TM_dom"/>
</dbReference>
<keyword evidence="3 5" id="KW-0808">Transferase</keyword>
<evidence type="ECO:0000256" key="1">
    <source>
        <dbReference type="ARBA" id="ARBA00004370"/>
    </source>
</evidence>
<protein>
    <recommendedName>
        <fullName evidence="8">CDP-alcohol phosphatidyltransferase</fullName>
    </recommendedName>
</protein>
<evidence type="ECO:0000256" key="2">
    <source>
        <dbReference type="ARBA" id="ARBA00010441"/>
    </source>
</evidence>
<dbReference type="EMBL" id="HBFR01014885">
    <property type="protein sequence ID" value="CAD8883654.1"/>
    <property type="molecule type" value="Transcribed_RNA"/>
</dbReference>
<feature type="transmembrane region" description="Helical" evidence="6">
    <location>
        <begin position="248"/>
        <end position="267"/>
    </location>
</feature>